<evidence type="ECO:0000313" key="4">
    <source>
        <dbReference type="Proteomes" id="UP001597326"/>
    </source>
</evidence>
<dbReference type="CDD" id="cd04301">
    <property type="entry name" value="NAT_SF"/>
    <property type="match status" value="1"/>
</dbReference>
<evidence type="ECO:0000313" key="3">
    <source>
        <dbReference type="EMBL" id="MFD1889575.1"/>
    </source>
</evidence>
<dbReference type="PROSITE" id="PS51186">
    <property type="entry name" value="GNAT"/>
    <property type="match status" value="1"/>
</dbReference>
<dbReference type="InterPro" id="IPR050769">
    <property type="entry name" value="NAT_camello-type"/>
</dbReference>
<keyword evidence="4" id="KW-1185">Reference proteome</keyword>
<accession>A0ABW4RUP3</accession>
<evidence type="ECO:0000259" key="2">
    <source>
        <dbReference type="PROSITE" id="PS51186"/>
    </source>
</evidence>
<name>A0ABW4RUP3_9ACTN</name>
<dbReference type="RefSeq" id="WP_343872609.1">
    <property type="nucleotide sequence ID" value="NZ_BAAAIX010000009.1"/>
</dbReference>
<proteinExistence type="predicted"/>
<dbReference type="InterPro" id="IPR000182">
    <property type="entry name" value="GNAT_dom"/>
</dbReference>
<protein>
    <submittedName>
        <fullName evidence="3">GNAT family N-acetyltransferase</fullName>
    </submittedName>
</protein>
<sequence length="224" mass="24469">MSEFFEAFNPAGRHAREQKDLDKVLVVQMKRGGTGPRPLDLDSGRIVLVRPGEAVAEAGPVVRLARPADLPRAGSVAVRSYLDASELSHTDPYLDVLRDAAGRAEQAVVLVAVEPDAKGREQVLGTVTWCPPGSPLHEVATDDEGEFRMLAVDPRAQGRGVGRLLVEAVLELARQAGLGAVVLSSADWMTSAHHLYRSLGFQRLPERDWRPREDIALQVFRRAL</sequence>
<dbReference type="SUPFAM" id="SSF55729">
    <property type="entry name" value="Acyl-CoA N-acyltransferases (Nat)"/>
    <property type="match status" value="1"/>
</dbReference>
<dbReference type="PANTHER" id="PTHR13947">
    <property type="entry name" value="GNAT FAMILY N-ACETYLTRANSFERASE"/>
    <property type="match status" value="1"/>
</dbReference>
<organism evidence="3 4">
    <name type="scientific">Luteococcus peritonei</name>
    <dbReference type="NCBI Taxonomy" id="88874"/>
    <lineage>
        <taxon>Bacteria</taxon>
        <taxon>Bacillati</taxon>
        <taxon>Actinomycetota</taxon>
        <taxon>Actinomycetes</taxon>
        <taxon>Propionibacteriales</taxon>
        <taxon>Propionibacteriaceae</taxon>
        <taxon>Luteococcus</taxon>
    </lineage>
</organism>
<dbReference type="PANTHER" id="PTHR13947:SF37">
    <property type="entry name" value="LD18367P"/>
    <property type="match status" value="1"/>
</dbReference>
<feature type="domain" description="N-acetyltransferase" evidence="2">
    <location>
        <begin position="60"/>
        <end position="222"/>
    </location>
</feature>
<dbReference type="Proteomes" id="UP001597326">
    <property type="component" value="Unassembled WGS sequence"/>
</dbReference>
<keyword evidence="1" id="KW-0808">Transferase</keyword>
<gene>
    <name evidence="3" type="ORF">ACFSCS_05140</name>
</gene>
<evidence type="ECO:0000256" key="1">
    <source>
        <dbReference type="ARBA" id="ARBA00022679"/>
    </source>
</evidence>
<dbReference type="EMBL" id="JBHUFZ010000011">
    <property type="protein sequence ID" value="MFD1889575.1"/>
    <property type="molecule type" value="Genomic_DNA"/>
</dbReference>
<reference evidence="4" key="1">
    <citation type="journal article" date="2019" name="Int. J. Syst. Evol. Microbiol.">
        <title>The Global Catalogue of Microorganisms (GCM) 10K type strain sequencing project: providing services to taxonomists for standard genome sequencing and annotation.</title>
        <authorList>
            <consortium name="The Broad Institute Genomics Platform"/>
            <consortium name="The Broad Institute Genome Sequencing Center for Infectious Disease"/>
            <person name="Wu L."/>
            <person name="Ma J."/>
        </authorList>
    </citation>
    <scope>NUCLEOTIDE SEQUENCE [LARGE SCALE GENOMIC DNA]</scope>
    <source>
        <strain evidence="4">CAIM 431</strain>
    </source>
</reference>
<dbReference type="Pfam" id="PF00583">
    <property type="entry name" value="Acetyltransf_1"/>
    <property type="match status" value="1"/>
</dbReference>
<dbReference type="Gene3D" id="3.40.630.30">
    <property type="match status" value="1"/>
</dbReference>
<comment type="caution">
    <text evidence="3">The sequence shown here is derived from an EMBL/GenBank/DDBJ whole genome shotgun (WGS) entry which is preliminary data.</text>
</comment>
<dbReference type="InterPro" id="IPR016181">
    <property type="entry name" value="Acyl_CoA_acyltransferase"/>
</dbReference>